<keyword evidence="3" id="KW-1185">Reference proteome</keyword>
<dbReference type="PANTHER" id="PTHR37304:SF1">
    <property type="entry name" value="MEMBRANE PROTEIN"/>
    <property type="match status" value="1"/>
</dbReference>
<keyword evidence="1" id="KW-0472">Membrane</keyword>
<evidence type="ECO:0000256" key="1">
    <source>
        <dbReference type="SAM" id="Phobius"/>
    </source>
</evidence>
<accession>W6N1S2</accession>
<comment type="caution">
    <text evidence="2">The sequence shown here is derived from an EMBL/GenBank/DDBJ whole genome shotgun (WGS) entry which is preliminary data.</text>
</comment>
<dbReference type="EMBL" id="CBXI010000003">
    <property type="protein sequence ID" value="CDL90198.1"/>
    <property type="molecule type" value="Genomic_DNA"/>
</dbReference>
<evidence type="ECO:0000313" key="3">
    <source>
        <dbReference type="Proteomes" id="UP000019482"/>
    </source>
</evidence>
<dbReference type="InterPro" id="IPR007211">
    <property type="entry name" value="DUF378"/>
</dbReference>
<dbReference type="GeneID" id="29418619"/>
<dbReference type="Pfam" id="PF04070">
    <property type="entry name" value="DUF378"/>
    <property type="match status" value="1"/>
</dbReference>
<sequence>MYKFTIIDIVSLFLILICALNQGLYGISDFNLIEIISGGHDKLIGKIIYILMGVSGIDIVIFLMKARNYNSYK</sequence>
<gene>
    <name evidence="2" type="ORF">CTDIVETGP_0268</name>
</gene>
<keyword evidence="1" id="KW-1133">Transmembrane helix</keyword>
<protein>
    <recommendedName>
        <fullName evidence="4">DUF378 domain-containing protein</fullName>
    </recommendedName>
</protein>
<feature type="transmembrane region" description="Helical" evidence="1">
    <location>
        <begin position="47"/>
        <end position="64"/>
    </location>
</feature>
<dbReference type="OrthoDB" id="9812136at2"/>
<proteinExistence type="predicted"/>
<evidence type="ECO:0000313" key="2">
    <source>
        <dbReference type="EMBL" id="CDL90198.1"/>
    </source>
</evidence>
<dbReference type="PANTHER" id="PTHR37304">
    <property type="entry name" value="MEMBRANE PROTEIN-RELATED"/>
    <property type="match status" value="1"/>
</dbReference>
<reference evidence="2 3" key="1">
    <citation type="journal article" date="2015" name="Genome Announc.">
        <title>Draft Genome Sequence of Clostridium tyrobutyricum Strain DIVETGP, Isolated from Cow's Milk for Grana Padano Production.</title>
        <authorList>
            <person name="Soggiu A."/>
            <person name="Piras C."/>
            <person name="Gaiarsa S."/>
            <person name="Sassera D."/>
            <person name="Roncada P."/>
            <person name="Bendixen E."/>
            <person name="Brasca M."/>
            <person name="Bonizzi L."/>
        </authorList>
    </citation>
    <scope>NUCLEOTIDE SEQUENCE [LARGE SCALE GENOMIC DNA]</scope>
    <source>
        <strain evidence="2 3">DIVETGP</strain>
    </source>
</reference>
<evidence type="ECO:0008006" key="4">
    <source>
        <dbReference type="Google" id="ProtNLM"/>
    </source>
</evidence>
<feature type="transmembrane region" description="Helical" evidence="1">
    <location>
        <begin position="7"/>
        <end position="27"/>
    </location>
</feature>
<keyword evidence="1" id="KW-0812">Transmembrane</keyword>
<dbReference type="AlphaFoldDB" id="W6N1S2"/>
<name>W6N1S2_CLOTY</name>
<dbReference type="RefSeq" id="WP_017750583.1">
    <property type="nucleotide sequence ID" value="NZ_CBXI010000003.1"/>
</dbReference>
<dbReference type="Proteomes" id="UP000019482">
    <property type="component" value="Unassembled WGS sequence"/>
</dbReference>
<organism evidence="2 3">
    <name type="scientific">Clostridium tyrobutyricum DIVETGP</name>
    <dbReference type="NCBI Taxonomy" id="1408889"/>
    <lineage>
        <taxon>Bacteria</taxon>
        <taxon>Bacillati</taxon>
        <taxon>Bacillota</taxon>
        <taxon>Clostridia</taxon>
        <taxon>Eubacteriales</taxon>
        <taxon>Clostridiaceae</taxon>
        <taxon>Clostridium</taxon>
    </lineage>
</organism>